<organism evidence="1 4">
    <name type="scientific">Sungouiella intermedia</name>
    <dbReference type="NCBI Taxonomy" id="45354"/>
    <lineage>
        <taxon>Eukaryota</taxon>
        <taxon>Fungi</taxon>
        <taxon>Dikarya</taxon>
        <taxon>Ascomycota</taxon>
        <taxon>Saccharomycotina</taxon>
        <taxon>Pichiomycetes</taxon>
        <taxon>Metschnikowiaceae</taxon>
        <taxon>Sungouiella</taxon>
    </lineage>
</organism>
<name>A0A1L0D0F0_9ASCO</name>
<sequence>MPTAAGFILSTFLGAVTRRVQLNLVGKPASRSWNGLTGYALSISAFVGGYLVSDHFIERNRALLGRRLSQLREQRAKAAEFHEFDLEADHRITAAKRESKFFDLLNKYGKEYK</sequence>
<proteinExistence type="predicted"/>
<evidence type="ECO:0000313" key="4">
    <source>
        <dbReference type="Proteomes" id="UP000182334"/>
    </source>
</evidence>
<gene>
    <name evidence="2" type="ORF">SAMEA4029009_CIC11G00000003115</name>
    <name evidence="1" type="ORF">SAMEA4029010_CIC11G00000004977</name>
</gene>
<evidence type="ECO:0000313" key="3">
    <source>
        <dbReference type="Proteomes" id="UP000182259"/>
    </source>
</evidence>
<protein>
    <submittedName>
        <fullName evidence="2">CIC11C00000003115</fullName>
    </submittedName>
    <submittedName>
        <fullName evidence="1">CIC11C00000004977</fullName>
    </submittedName>
</protein>
<keyword evidence="4" id="KW-1185">Reference proteome</keyword>
<accession>A0A1L0D0F0</accession>
<dbReference type="Proteomes" id="UP000182259">
    <property type="component" value="Chromosome III"/>
</dbReference>
<dbReference type="Proteomes" id="UP000182334">
    <property type="component" value="Chromosome II"/>
</dbReference>
<evidence type="ECO:0000313" key="1">
    <source>
        <dbReference type="EMBL" id="SGZ49424.1"/>
    </source>
</evidence>
<evidence type="ECO:0000313" key="2">
    <source>
        <dbReference type="EMBL" id="SGZ53115.1"/>
    </source>
</evidence>
<dbReference type="EMBL" id="LT635766">
    <property type="protein sequence ID" value="SGZ53115.1"/>
    <property type="molecule type" value="Genomic_DNA"/>
</dbReference>
<reference evidence="3 4" key="1">
    <citation type="submission" date="2016-10" db="EMBL/GenBank/DDBJ databases">
        <authorList>
            <person name="de Groot N.N."/>
        </authorList>
    </citation>
    <scope>NUCLEOTIDE SEQUENCE [LARGE SCALE GENOMIC DNA]</scope>
    <source>
        <strain evidence="1 4">CBS 141442</strain>
        <strain evidence="2 3">PYCC 4715</strain>
    </source>
</reference>
<dbReference type="OrthoDB" id="4012145at2759"/>
<dbReference type="EMBL" id="LT635757">
    <property type="protein sequence ID" value="SGZ49424.1"/>
    <property type="molecule type" value="Genomic_DNA"/>
</dbReference>
<dbReference type="AlphaFoldDB" id="A0A1L0D0F0"/>